<dbReference type="PANTHER" id="PTHR40765">
    <property type="entry name" value="ESX-2 SECRETION SYSTEM ATPASE ECCB2"/>
    <property type="match status" value="1"/>
</dbReference>
<evidence type="ECO:0000256" key="1">
    <source>
        <dbReference type="SAM" id="Phobius"/>
    </source>
</evidence>
<keyword evidence="1" id="KW-0812">Transmembrane</keyword>
<proteinExistence type="predicted"/>
<dbReference type="InterPro" id="IPR007795">
    <property type="entry name" value="T7SS_EccB"/>
</dbReference>
<feature type="transmembrane region" description="Helical" evidence="1">
    <location>
        <begin position="41"/>
        <end position="61"/>
    </location>
</feature>
<keyword evidence="1" id="KW-0472">Membrane</keyword>
<keyword evidence="1" id="KW-1133">Transmembrane helix</keyword>
<organism evidence="2 3">
    <name type="scientific">Catenuloplanes nepalensis</name>
    <dbReference type="NCBI Taxonomy" id="587533"/>
    <lineage>
        <taxon>Bacteria</taxon>
        <taxon>Bacillati</taxon>
        <taxon>Actinomycetota</taxon>
        <taxon>Actinomycetes</taxon>
        <taxon>Micromonosporales</taxon>
        <taxon>Micromonosporaceae</taxon>
        <taxon>Catenuloplanes</taxon>
    </lineage>
</organism>
<keyword evidence="3" id="KW-1185">Reference proteome</keyword>
<comment type="caution">
    <text evidence="2">The sequence shown here is derived from an EMBL/GenBank/DDBJ whole genome shotgun (WGS) entry which is preliminary data.</text>
</comment>
<protein>
    <submittedName>
        <fullName evidence="2">Type VII secretion protein EccB</fullName>
    </submittedName>
</protein>
<dbReference type="Pfam" id="PF05108">
    <property type="entry name" value="T7SS_ESX1_EccB"/>
    <property type="match status" value="1"/>
</dbReference>
<reference evidence="2 3" key="1">
    <citation type="submission" date="2023-07" db="EMBL/GenBank/DDBJ databases">
        <title>Sequencing the genomes of 1000 actinobacteria strains.</title>
        <authorList>
            <person name="Klenk H.-P."/>
        </authorList>
    </citation>
    <scope>NUCLEOTIDE SEQUENCE [LARGE SCALE GENOMIC DNA]</scope>
    <source>
        <strain evidence="2 3">DSM 44710</strain>
    </source>
</reference>
<dbReference type="EMBL" id="JAUSRA010000001">
    <property type="protein sequence ID" value="MDP9792684.1"/>
    <property type="molecule type" value="Genomic_DNA"/>
</dbReference>
<gene>
    <name evidence="2" type="ORF">J2S43_001196</name>
</gene>
<dbReference type="PANTHER" id="PTHR40765:SF2">
    <property type="entry name" value="ESX-2 SECRETION SYSTEM ATPASE ECCB2"/>
    <property type="match status" value="1"/>
</dbReference>
<name>A0ABT9MMP9_9ACTN</name>
<evidence type="ECO:0000313" key="2">
    <source>
        <dbReference type="EMBL" id="MDP9792684.1"/>
    </source>
</evidence>
<accession>A0ABT9MMP9</accession>
<dbReference type="RefSeq" id="WP_306827554.1">
    <property type="nucleotide sequence ID" value="NZ_JAUSRA010000001.1"/>
</dbReference>
<dbReference type="NCBIfam" id="TIGR03919">
    <property type="entry name" value="T7SS_EccB"/>
    <property type="match status" value="1"/>
</dbReference>
<dbReference type="Gene3D" id="3.30.2390.20">
    <property type="entry name" value="Type VII secretion system EccB, repeat 1 domain"/>
    <property type="match status" value="1"/>
</dbReference>
<dbReference type="Proteomes" id="UP001240984">
    <property type="component" value="Unassembled WGS sequence"/>
</dbReference>
<evidence type="ECO:0000313" key="3">
    <source>
        <dbReference type="Proteomes" id="UP001240984"/>
    </source>
</evidence>
<dbReference type="InterPro" id="IPR044857">
    <property type="entry name" value="T7SS_EccB_R1"/>
</dbReference>
<sequence length="458" mass="45994">MQNRRDQAQAQSYLMGRLSSALVSAEPDGLETPHRRTSAGLLLGLLVAALVAGGFTLYGFLVPGGSTRWRTPGTLVVEKETGTRYLYVQGRLHPVLNLASARLLLGAPPQPMSVSGKSLRGVPHGQPIGIAGAPDTLPAAGFGGSRWNVCAVTARDLAGGDRTATALAVTTAPTGAPPADGTAIVAQVAGAADRYLIRAGHRHRITGTWISTVLGYETAPLAVPAAWLDLIPAGPDLAPVDVPGRGEPGPRLDGRDTRVGQIFNVGTRHYLLRRDGLARLTGTGAALLLGDPATAAAYGGVPVAAVPLGPAALATAALATTPALPDGLPAEPPEVAGGGNWCVTTSAGAAPEITAQDPPGALEVVRDGLGVTRSARTADAIAIEPGLGGLVRGGRPGEIASGTYYLVTDAGVKYPLADAAAATTLGYDATAPAVVDPALLGLLPTGPVLGAAQARGGA</sequence>